<feature type="transmembrane region" description="Helical" evidence="1">
    <location>
        <begin position="6"/>
        <end position="27"/>
    </location>
</feature>
<evidence type="ECO:0000313" key="3">
    <source>
        <dbReference type="Proteomes" id="UP001642540"/>
    </source>
</evidence>
<proteinExistence type="predicted"/>
<keyword evidence="1" id="KW-0472">Membrane</keyword>
<keyword evidence="3" id="KW-1185">Reference proteome</keyword>
<dbReference type="EMBL" id="CAXLJM020000094">
    <property type="protein sequence ID" value="CAL8132892.1"/>
    <property type="molecule type" value="Genomic_DNA"/>
</dbReference>
<gene>
    <name evidence="2" type="ORF">ODALV1_LOCUS24811</name>
</gene>
<sequence length="114" mass="13082">MNSNSMTFYIIVFLTTLILVFCACGVLTTPVKELKKDGLKNENSSISASPDNLFQQEIEEKEIKPLDSKIPANETLIATNLNLTINENKRKPAAKVRIQPEEFQYKMDTWSWWN</sequence>
<keyword evidence="1" id="KW-1133">Transmembrane helix</keyword>
<dbReference type="Proteomes" id="UP001642540">
    <property type="component" value="Unassembled WGS sequence"/>
</dbReference>
<comment type="caution">
    <text evidence="2">The sequence shown here is derived from an EMBL/GenBank/DDBJ whole genome shotgun (WGS) entry which is preliminary data.</text>
</comment>
<evidence type="ECO:0000313" key="2">
    <source>
        <dbReference type="EMBL" id="CAL8132892.1"/>
    </source>
</evidence>
<evidence type="ECO:0000256" key="1">
    <source>
        <dbReference type="SAM" id="Phobius"/>
    </source>
</evidence>
<evidence type="ECO:0008006" key="4">
    <source>
        <dbReference type="Google" id="ProtNLM"/>
    </source>
</evidence>
<keyword evidence="1" id="KW-0812">Transmembrane</keyword>
<name>A0ABP1RQ61_9HEXA</name>
<accession>A0ABP1RQ61</accession>
<protein>
    <recommendedName>
        <fullName evidence="4">Lipoprotein</fullName>
    </recommendedName>
</protein>
<organism evidence="2 3">
    <name type="scientific">Orchesella dallaii</name>
    <dbReference type="NCBI Taxonomy" id="48710"/>
    <lineage>
        <taxon>Eukaryota</taxon>
        <taxon>Metazoa</taxon>
        <taxon>Ecdysozoa</taxon>
        <taxon>Arthropoda</taxon>
        <taxon>Hexapoda</taxon>
        <taxon>Collembola</taxon>
        <taxon>Entomobryomorpha</taxon>
        <taxon>Entomobryoidea</taxon>
        <taxon>Orchesellidae</taxon>
        <taxon>Orchesellinae</taxon>
        <taxon>Orchesella</taxon>
    </lineage>
</organism>
<reference evidence="2 3" key="1">
    <citation type="submission" date="2024-08" db="EMBL/GenBank/DDBJ databases">
        <authorList>
            <person name="Cucini C."/>
            <person name="Frati F."/>
        </authorList>
    </citation>
    <scope>NUCLEOTIDE SEQUENCE [LARGE SCALE GENOMIC DNA]</scope>
</reference>